<dbReference type="SMART" id="SM00282">
    <property type="entry name" value="LamG"/>
    <property type="match status" value="3"/>
</dbReference>
<dbReference type="GO" id="GO:0030334">
    <property type="term" value="P:regulation of cell migration"/>
    <property type="evidence" value="ECO:0007669"/>
    <property type="project" value="InterPro"/>
</dbReference>
<dbReference type="PANTHER" id="PTHR31859:SF1">
    <property type="entry name" value="TETRATRICOPEPTIDE REPEAT PROTEIN 39C"/>
    <property type="match status" value="1"/>
</dbReference>
<feature type="domain" description="Laminin G" evidence="5">
    <location>
        <begin position="999"/>
        <end position="1158"/>
    </location>
</feature>
<dbReference type="GO" id="GO:0045995">
    <property type="term" value="P:regulation of embryonic development"/>
    <property type="evidence" value="ECO:0007669"/>
    <property type="project" value="InterPro"/>
</dbReference>
<dbReference type="Pfam" id="PF06009">
    <property type="entry name" value="Laminin_II"/>
    <property type="match status" value="1"/>
</dbReference>
<dbReference type="Pfam" id="PF10300">
    <property type="entry name" value="Iml2-TPR_39"/>
    <property type="match status" value="1"/>
</dbReference>
<dbReference type="InterPro" id="IPR011990">
    <property type="entry name" value="TPR-like_helical_dom_sf"/>
</dbReference>
<dbReference type="PROSITE" id="PS50025">
    <property type="entry name" value="LAM_G_DOMAIN"/>
    <property type="match status" value="2"/>
</dbReference>
<dbReference type="PANTHER" id="PTHR31859">
    <property type="entry name" value="TETRATRICOPEPTIDE REPEAT PROTEIN 39 FAMILY MEMBER"/>
    <property type="match status" value="1"/>
</dbReference>
<evidence type="ECO:0000256" key="1">
    <source>
        <dbReference type="ARBA" id="ARBA00006400"/>
    </source>
</evidence>
<dbReference type="SUPFAM" id="SSF49899">
    <property type="entry name" value="Concanavalin A-like lectins/glucanases"/>
    <property type="match status" value="5"/>
</dbReference>
<dbReference type="Pfam" id="PF02210">
    <property type="entry name" value="Laminin_G_2"/>
    <property type="match status" value="4"/>
</dbReference>
<comment type="similarity">
    <text evidence="1">Belongs to the TTC39 family.</text>
</comment>
<dbReference type="Gene3D" id="2.60.120.200">
    <property type="match status" value="5"/>
</dbReference>
<keyword evidence="2" id="KW-0802">TPR repeat</keyword>
<feature type="coiled-coil region" evidence="4">
    <location>
        <begin position="329"/>
        <end position="356"/>
    </location>
</feature>
<keyword evidence="7" id="KW-1185">Reference proteome</keyword>
<proteinExistence type="inferred from homology"/>
<evidence type="ECO:0000313" key="6">
    <source>
        <dbReference type="EMBL" id="KAG7327518.1"/>
    </source>
</evidence>
<dbReference type="CDD" id="cd00110">
    <property type="entry name" value="LamG"/>
    <property type="match status" value="4"/>
</dbReference>
<evidence type="ECO:0000256" key="3">
    <source>
        <dbReference type="PROSITE-ProRule" id="PRU00122"/>
    </source>
</evidence>
<dbReference type="GO" id="GO:0060271">
    <property type="term" value="P:cilium assembly"/>
    <property type="evidence" value="ECO:0007669"/>
    <property type="project" value="TreeGrafter"/>
</dbReference>
<evidence type="ECO:0000259" key="5">
    <source>
        <dbReference type="PROSITE" id="PS50025"/>
    </source>
</evidence>
<dbReference type="InterPro" id="IPR019412">
    <property type="entry name" value="IML2/TPR_39"/>
</dbReference>
<dbReference type="Gene3D" id="1.25.40.10">
    <property type="entry name" value="Tetratricopeptide repeat domain"/>
    <property type="match status" value="1"/>
</dbReference>
<evidence type="ECO:0000256" key="4">
    <source>
        <dbReference type="SAM" id="Coils"/>
    </source>
</evidence>
<comment type="caution">
    <text evidence="3">Lacks conserved residue(s) required for the propagation of feature annotation.</text>
</comment>
<dbReference type="InterPro" id="IPR009254">
    <property type="entry name" value="Laminin_aI"/>
</dbReference>
<reference evidence="6 7" key="1">
    <citation type="submission" date="2021-06" db="EMBL/GenBank/DDBJ databases">
        <title>Chromosome-level genome assembly of the red-tail catfish (Hemibagrus wyckioides).</title>
        <authorList>
            <person name="Shao F."/>
        </authorList>
    </citation>
    <scope>NUCLEOTIDE SEQUENCE [LARGE SCALE GENOMIC DNA]</scope>
    <source>
        <strain evidence="6">EC202008001</strain>
        <tissue evidence="6">Blood</tissue>
    </source>
</reference>
<name>A0A9D3NR63_9TELE</name>
<evidence type="ECO:0000256" key="2">
    <source>
        <dbReference type="ARBA" id="ARBA00022803"/>
    </source>
</evidence>
<dbReference type="Pfam" id="PF06008">
    <property type="entry name" value="Laminin_I"/>
    <property type="match status" value="1"/>
</dbReference>
<dbReference type="SUPFAM" id="SSF48452">
    <property type="entry name" value="TPR-like"/>
    <property type="match status" value="1"/>
</dbReference>
<dbReference type="InterPro" id="IPR013320">
    <property type="entry name" value="ConA-like_dom_sf"/>
</dbReference>
<dbReference type="OrthoDB" id="5836593at2759"/>
<keyword evidence="4" id="KW-0175">Coiled coil</keyword>
<feature type="coiled-coil region" evidence="4">
    <location>
        <begin position="458"/>
        <end position="513"/>
    </location>
</feature>
<feature type="domain" description="Laminin G" evidence="5">
    <location>
        <begin position="1195"/>
        <end position="1365"/>
    </location>
</feature>
<dbReference type="EMBL" id="JAHKSW010000010">
    <property type="protein sequence ID" value="KAG7327518.1"/>
    <property type="molecule type" value="Genomic_DNA"/>
</dbReference>
<dbReference type="GO" id="GO:0030155">
    <property type="term" value="P:regulation of cell adhesion"/>
    <property type="evidence" value="ECO:0007669"/>
    <property type="project" value="InterPro"/>
</dbReference>
<gene>
    <name evidence="6" type="ORF">KOW79_009124</name>
</gene>
<feature type="coiled-coil region" evidence="4">
    <location>
        <begin position="63"/>
        <end position="145"/>
    </location>
</feature>
<sequence length="2032" mass="228876">MAALLSGHADCVRVPSHIHLTDGGSCQLCNCNHGYICDPITGECKSPNDPSTDGDCQECDSCFQTLMDDLEAMDDELSILKDQLKLQKNISVILTALRILEDDITATKELVKNNRISAQELKQKVNELEADMDGVRKDMMNLKLKADLTSLTSKDLLKDLRKTHKRGKNLLTDTKELLNRIKESLQPLRISIDSSLSGKMLVGMLEEAQWMVDKMQKQNCKMQRKLAENELWEAQKLLNYIMNNLTNPLDSTRVTAEQIALDLMSWNSGLKELKEALKQAEKAVNKTILMNVGNEELLSDIMNQRMKFENKQDDILSYLAIIRGKLRDTAELRNMMNSLKNDYAHLAAELDGAKVQLNQRLFELSNATAMDIIVRNAEEHAQELMDLAMHFQMSLLNFTNTSAVHKAIDMIIAFGDIVNAIKEAEAVANRANKAAAYALVDVEAQDLTKKAEELKEFSNSQDDKAKKAEKNLKEAAEKYDTIKEKLDKAQGKKMNMQKDIQSIKDELNIINRDHIAAILKQAKDAVQAANKTVNNDIARLRTINRELDRIKIPSSGDSNVDNILNSINKTLDELNKSFPNLTDTLATVENQSSRLPNRANMSDSIMRIKDMIERTRELANIIRGPILFSGESHIELRPPKNLDDLQAFTAMDLMLHRPKKGRRSKRQSGEDENLFVLYFGNKNTKQDFIGIVVTNGVLYCVYKLRGITYKIKTYEITRSSIDSAFMDRVDFRRIYQDAEVIYTKHYTSTEPKKLPTIINQPNTTVNLLDLDSGEVVFYVGGYPDDFTPPKELQYPKFKGCIEFNTLNQYIVSLYNFQSAVNIKNTDRCLRGETREVAKYFDGTGYGKIDVVSSRSVRFFVLSRQEDVLLLFMGNEDSHFTLTVERGYVVLRHTENNQTQILKSKGKVFPVAYFQNIKILQSAKQTEMNVSRFWVNILINYRVYTQAFIGGIPAAIAERLNINYPALRGCLKGLEVDVAIKFSEAIGIHPGCPLALLGVHEVTLETGSSLALTANMTLPNSGTIVSLGFRSTQSNGVLLHTGDMDLNSGFELSLVDGHVEMKDSTTNLKSKNRYDEGRWHYVTAFRNSTGMELNVDNTDRGDAQILSTGAIVQDSNVILGKDTFRGCLRNFYTRGMANRYIPIDLSNFTQTGDVSFGLCNTQQQPLSIIARSGLRRRGHDKSNVRKKDCSEPVGHIQAYHLNMNSQLQYMISPEDLNYRPHIFLDMRTRSADGLLLHITDKQGFARVILFISSGRVKLFVGNGTLIYYQKKINNGAWHNIRFSVEQHATHLVVDGFRVPDGQLQKDEGISMELRPPIYFGAGKIKLHTGTQGKRFPRKSAIGCIRNIRFNEFHTGEPTVSHGGAPCFDGVAEEGVYFAGGGSYMILEKHFMLGAEFDLTFEIRPRSITGLLFHCKSHQGYSLSVFLKKGKMVVQMNDGAGDYSTSVTPPLLLCAESFHHVTGREQHQHQHHPQVEMKAELDDAELALQGISMLLNNGFKESDELFRRYRTQSPLMSFGASFVSFLNAMMTFEEEKMQMACDDLRTTEKLCESDNAGVIETIRNKIKKSMDSQTSGSAIVDRLQRQIIVADCQVYLAVLSFIKQELSAYIKGGWILRKAWKMYNKCYSDISQLQEACRRRSSDQANHNTPVAESNGGLTEEALGRLKGSVSFGYGLFHLCISMVPPHLLKIVNLLGFPGDRHQGLASLIYASESKDMKAPLATLALLWYHTVVQPFFALDGSDSRAGLLEAKTILQKKAVIYPNSSLFIFFRGRVQRLECQINGALASFHDALEFASDQREIQHVCLYEIGWCSMIEMNFEDAYKAFERLKNESRWSQCYYAYLTGVCQGASGDLEGANTVFRDVPKLFKRKNNQIEQFAFRRAERLRKLGATQELCILGVVEVLYLWKALANCSSSKLQLMSQVLQGLDDPSCLGLKHLLLGAIQKCLGNIKDAIQSYQMAARDELGRLSNSYVQPYAYYELGCVLLAKPETLSKGRSLLLQAKENCTGYDFENRLHVRIHTALASVKEVVPL</sequence>
<dbReference type="GO" id="GO:0007155">
    <property type="term" value="P:cell adhesion"/>
    <property type="evidence" value="ECO:0007669"/>
    <property type="project" value="InterPro"/>
</dbReference>
<dbReference type="GO" id="GO:0005102">
    <property type="term" value="F:signaling receptor binding"/>
    <property type="evidence" value="ECO:0007669"/>
    <property type="project" value="InterPro"/>
</dbReference>
<dbReference type="InterPro" id="IPR001791">
    <property type="entry name" value="Laminin_G"/>
</dbReference>
<protein>
    <recommendedName>
        <fullName evidence="5">Laminin G domain-containing protein</fullName>
    </recommendedName>
</protein>
<accession>A0A9D3NR63</accession>
<dbReference type="Proteomes" id="UP000824219">
    <property type="component" value="Linkage Group LG10"/>
</dbReference>
<evidence type="ECO:0000313" key="7">
    <source>
        <dbReference type="Proteomes" id="UP000824219"/>
    </source>
</evidence>
<organism evidence="6 7">
    <name type="scientific">Hemibagrus wyckioides</name>
    <dbReference type="NCBI Taxonomy" id="337641"/>
    <lineage>
        <taxon>Eukaryota</taxon>
        <taxon>Metazoa</taxon>
        <taxon>Chordata</taxon>
        <taxon>Craniata</taxon>
        <taxon>Vertebrata</taxon>
        <taxon>Euteleostomi</taxon>
        <taxon>Actinopterygii</taxon>
        <taxon>Neopterygii</taxon>
        <taxon>Teleostei</taxon>
        <taxon>Ostariophysi</taxon>
        <taxon>Siluriformes</taxon>
        <taxon>Bagridae</taxon>
        <taxon>Hemibagrus</taxon>
    </lineage>
</organism>
<dbReference type="InterPro" id="IPR010307">
    <property type="entry name" value="Laminin_dom_II"/>
</dbReference>
<dbReference type="GO" id="GO:0032474">
    <property type="term" value="P:otolith morphogenesis"/>
    <property type="evidence" value="ECO:0007669"/>
    <property type="project" value="TreeGrafter"/>
</dbReference>
<feature type="coiled-coil region" evidence="4">
    <location>
        <begin position="263"/>
        <end position="290"/>
    </location>
</feature>
<comment type="caution">
    <text evidence="6">The sequence shown here is derived from an EMBL/GenBank/DDBJ whole genome shotgun (WGS) entry which is preliminary data.</text>
</comment>